<dbReference type="AlphaFoldDB" id="A0A914PMM8"/>
<keyword evidence="1" id="KW-0732">Signal</keyword>
<name>A0A914PMM8_9BILA</name>
<dbReference type="PANTHER" id="PTHR21593">
    <property type="entry name" value="PRION-LIKE- Q/N-RICH -DOMAIN-BEARING PROTEIN PROTEIN"/>
    <property type="match status" value="1"/>
</dbReference>
<dbReference type="PANTHER" id="PTHR21593:SF36">
    <property type="entry name" value="DUF148 DOMAIN-CONTAINING PROTEIN-RELATED"/>
    <property type="match status" value="1"/>
</dbReference>
<protein>
    <submittedName>
        <fullName evidence="4">SXP/RAL-2 family protein Ani s 5-like cation-binding domain-containing protein</fullName>
    </submittedName>
</protein>
<organism evidence="3 4">
    <name type="scientific">Panagrolaimus davidi</name>
    <dbReference type="NCBI Taxonomy" id="227884"/>
    <lineage>
        <taxon>Eukaryota</taxon>
        <taxon>Metazoa</taxon>
        <taxon>Ecdysozoa</taxon>
        <taxon>Nematoda</taxon>
        <taxon>Chromadorea</taxon>
        <taxon>Rhabditida</taxon>
        <taxon>Tylenchina</taxon>
        <taxon>Panagrolaimomorpha</taxon>
        <taxon>Panagrolaimoidea</taxon>
        <taxon>Panagrolaimidae</taxon>
        <taxon>Panagrolaimus</taxon>
    </lineage>
</organism>
<dbReference type="Proteomes" id="UP000887578">
    <property type="component" value="Unplaced"/>
</dbReference>
<evidence type="ECO:0000256" key="1">
    <source>
        <dbReference type="SAM" id="SignalP"/>
    </source>
</evidence>
<dbReference type="WBParaSite" id="PDA_v2.g19745.t1">
    <property type="protein sequence ID" value="PDA_v2.g19745.t1"/>
    <property type="gene ID" value="PDA_v2.g19745"/>
</dbReference>
<dbReference type="InterPro" id="IPR052823">
    <property type="entry name" value="SXP/RAL-2_related"/>
</dbReference>
<feature type="domain" description="SXP/RAL-2 family protein Ani s 5-like cation-binding" evidence="2">
    <location>
        <begin position="48"/>
        <end position="143"/>
    </location>
</feature>
<evidence type="ECO:0000313" key="4">
    <source>
        <dbReference type="WBParaSite" id="PDA_v2.g19745.t1"/>
    </source>
</evidence>
<evidence type="ECO:0000259" key="2">
    <source>
        <dbReference type="Pfam" id="PF02520"/>
    </source>
</evidence>
<feature type="chain" id="PRO_5037020590" evidence="1">
    <location>
        <begin position="25"/>
        <end position="156"/>
    </location>
</feature>
<reference evidence="4" key="1">
    <citation type="submission" date="2022-11" db="UniProtKB">
        <authorList>
            <consortium name="WormBaseParasite"/>
        </authorList>
    </citation>
    <scope>IDENTIFICATION</scope>
</reference>
<dbReference type="InterPro" id="IPR003677">
    <property type="entry name" value="ANIS5_cation-bd"/>
</dbReference>
<accession>A0A914PMM8</accession>
<evidence type="ECO:0000313" key="3">
    <source>
        <dbReference type="Proteomes" id="UP000887578"/>
    </source>
</evidence>
<proteinExistence type="predicted"/>
<feature type="signal peptide" evidence="1">
    <location>
        <begin position="1"/>
        <end position="24"/>
    </location>
</feature>
<sequence>MKGFIAFTGIALALAIIFVISASAQPMPPMPPPLPPFLEGADQSVIKQFDHLIASSGSLTDSQIDAAVDEWISKQSDDIKVEEMKKHQAAAEAAHQASIAKFSPEAKAADQRLSAVANNPTLTSQSKSQQIYQIMKSLPENVRQEIETAMMGPMGA</sequence>
<keyword evidence="3" id="KW-1185">Reference proteome</keyword>
<dbReference type="Pfam" id="PF02520">
    <property type="entry name" value="ANIS5_cation-bd"/>
    <property type="match status" value="1"/>
</dbReference>